<organism evidence="2 3">
    <name type="scientific">Cirrhinus mrigala</name>
    <name type="common">Mrigala</name>
    <dbReference type="NCBI Taxonomy" id="683832"/>
    <lineage>
        <taxon>Eukaryota</taxon>
        <taxon>Metazoa</taxon>
        <taxon>Chordata</taxon>
        <taxon>Craniata</taxon>
        <taxon>Vertebrata</taxon>
        <taxon>Euteleostomi</taxon>
        <taxon>Actinopterygii</taxon>
        <taxon>Neopterygii</taxon>
        <taxon>Teleostei</taxon>
        <taxon>Ostariophysi</taxon>
        <taxon>Cypriniformes</taxon>
        <taxon>Cyprinidae</taxon>
        <taxon>Labeoninae</taxon>
        <taxon>Labeonini</taxon>
        <taxon>Cirrhinus</taxon>
    </lineage>
</organism>
<dbReference type="Proteomes" id="UP001529510">
    <property type="component" value="Unassembled WGS sequence"/>
</dbReference>
<sequence>YPFTLLILFLGDIYSLLNFMSFMRWLFIGVAVVGLIYMRYTRPDMPRPFK</sequence>
<evidence type="ECO:0008006" key="4">
    <source>
        <dbReference type="Google" id="ProtNLM"/>
    </source>
</evidence>
<evidence type="ECO:0000313" key="2">
    <source>
        <dbReference type="EMBL" id="KAL0176039.1"/>
    </source>
</evidence>
<keyword evidence="1" id="KW-0472">Membrane</keyword>
<dbReference type="EMBL" id="JAMKFB020000014">
    <property type="protein sequence ID" value="KAL0176039.1"/>
    <property type="molecule type" value="Genomic_DNA"/>
</dbReference>
<evidence type="ECO:0000256" key="1">
    <source>
        <dbReference type="SAM" id="Phobius"/>
    </source>
</evidence>
<reference evidence="2 3" key="1">
    <citation type="submission" date="2024-05" db="EMBL/GenBank/DDBJ databases">
        <title>Genome sequencing and assembly of Indian major carp, Cirrhinus mrigala (Hamilton, 1822).</title>
        <authorList>
            <person name="Mohindra V."/>
            <person name="Chowdhury L.M."/>
            <person name="Lal K."/>
            <person name="Jena J.K."/>
        </authorList>
    </citation>
    <scope>NUCLEOTIDE SEQUENCE [LARGE SCALE GENOMIC DNA]</scope>
    <source>
        <strain evidence="2">CM1030</strain>
        <tissue evidence="2">Blood</tissue>
    </source>
</reference>
<dbReference type="PANTHER" id="PTHR11785">
    <property type="entry name" value="AMINO ACID TRANSPORTER"/>
    <property type="match status" value="1"/>
</dbReference>
<dbReference type="PANTHER" id="PTHR11785:SF323">
    <property type="entry name" value="CYSTINE_GLUTAMATE TRANSPORTER"/>
    <property type="match status" value="1"/>
</dbReference>
<dbReference type="AlphaFoldDB" id="A0ABD0PPR3"/>
<gene>
    <name evidence="2" type="ORF">M9458_028369</name>
</gene>
<protein>
    <recommendedName>
        <fullName evidence="4">Amino acid permease</fullName>
    </recommendedName>
</protein>
<accession>A0ABD0PPR3</accession>
<keyword evidence="3" id="KW-1185">Reference proteome</keyword>
<evidence type="ECO:0000313" key="3">
    <source>
        <dbReference type="Proteomes" id="UP001529510"/>
    </source>
</evidence>
<feature type="non-terminal residue" evidence="2">
    <location>
        <position position="50"/>
    </location>
</feature>
<keyword evidence="1" id="KW-1133">Transmembrane helix</keyword>
<dbReference type="InterPro" id="IPR050598">
    <property type="entry name" value="AminoAcid_Transporter"/>
</dbReference>
<comment type="caution">
    <text evidence="2">The sequence shown here is derived from an EMBL/GenBank/DDBJ whole genome shotgun (WGS) entry which is preliminary data.</text>
</comment>
<proteinExistence type="predicted"/>
<keyword evidence="1" id="KW-0812">Transmembrane</keyword>
<feature type="transmembrane region" description="Helical" evidence="1">
    <location>
        <begin position="22"/>
        <end position="40"/>
    </location>
</feature>
<feature type="non-terminal residue" evidence="2">
    <location>
        <position position="1"/>
    </location>
</feature>
<name>A0ABD0PPR3_CIRMR</name>